<feature type="domain" description="BTB" evidence="1">
    <location>
        <begin position="180"/>
        <end position="240"/>
    </location>
</feature>
<dbReference type="Pfam" id="PF00651">
    <property type="entry name" value="BTB"/>
    <property type="match status" value="1"/>
</dbReference>
<dbReference type="EMBL" id="NCKV01004299">
    <property type="protein sequence ID" value="RWS24882.1"/>
    <property type="molecule type" value="Genomic_DNA"/>
</dbReference>
<dbReference type="SMART" id="SM00061">
    <property type="entry name" value="MATH"/>
    <property type="match status" value="1"/>
</dbReference>
<dbReference type="SUPFAM" id="SSF54695">
    <property type="entry name" value="POZ domain"/>
    <property type="match status" value="1"/>
</dbReference>
<sequence length="265" mass="30694">MTNYSTFTRKKTSRRINYNVEGFDGVLKFSHVWKLENFGSLSHEKGELIKSAIFSPKEKEAMKWRLTVYPRGEKLSEENHVAVYLRLLSFVEDQCYATCELSIINDKKKVFQKSFEDFHPFLCTGKGWGFKNFISMNTIMKSKDKFLPGNHIYIACKVTVLMKAEAQKVSMTTFGNGLQTDVKIVVNGEIFEVHQWTLAARSPIFALMFKRAKYKEGNKIRIDIDDVDAKSFRDLMRSIYMANAANMIDTGYMFKTEIAKRFKVN</sequence>
<dbReference type="SUPFAM" id="SSF49599">
    <property type="entry name" value="TRAF domain-like"/>
    <property type="match status" value="1"/>
</dbReference>
<dbReference type="PANTHER" id="PTHR26379">
    <property type="entry name" value="BTB/POZ AND MATH DOMAIN-CONTAINING PROTEIN 1"/>
    <property type="match status" value="1"/>
</dbReference>
<reference evidence="3 4" key="1">
    <citation type="journal article" date="2018" name="Gigascience">
        <title>Genomes of trombidid mites reveal novel predicted allergens and laterally-transferred genes associated with secondary metabolism.</title>
        <authorList>
            <person name="Dong X."/>
            <person name="Chaisiri K."/>
            <person name="Xia D."/>
            <person name="Armstrong S.D."/>
            <person name="Fang Y."/>
            <person name="Donnelly M.J."/>
            <person name="Kadowaki T."/>
            <person name="McGarry J.W."/>
            <person name="Darby A.C."/>
            <person name="Makepeace B.L."/>
        </authorList>
    </citation>
    <scope>NUCLEOTIDE SEQUENCE [LARGE SCALE GENOMIC DNA]</scope>
    <source>
        <strain evidence="3">UoL-UT</strain>
    </source>
</reference>
<dbReference type="Gene3D" id="3.30.710.10">
    <property type="entry name" value="Potassium Channel Kv1.1, Chain A"/>
    <property type="match status" value="1"/>
</dbReference>
<gene>
    <name evidence="3" type="ORF">B4U80_13158</name>
</gene>
<dbReference type="Pfam" id="PF22486">
    <property type="entry name" value="MATH_2"/>
    <property type="match status" value="1"/>
</dbReference>
<name>A0A443SBJ0_9ACAR</name>
<dbReference type="InterPro" id="IPR000210">
    <property type="entry name" value="BTB/POZ_dom"/>
</dbReference>
<evidence type="ECO:0000259" key="1">
    <source>
        <dbReference type="PROSITE" id="PS50097"/>
    </source>
</evidence>
<dbReference type="STRING" id="299467.A0A443SBJ0"/>
<dbReference type="SMART" id="SM00225">
    <property type="entry name" value="BTB"/>
    <property type="match status" value="1"/>
</dbReference>
<organism evidence="3 4">
    <name type="scientific">Leptotrombidium deliense</name>
    <dbReference type="NCBI Taxonomy" id="299467"/>
    <lineage>
        <taxon>Eukaryota</taxon>
        <taxon>Metazoa</taxon>
        <taxon>Ecdysozoa</taxon>
        <taxon>Arthropoda</taxon>
        <taxon>Chelicerata</taxon>
        <taxon>Arachnida</taxon>
        <taxon>Acari</taxon>
        <taxon>Acariformes</taxon>
        <taxon>Trombidiformes</taxon>
        <taxon>Prostigmata</taxon>
        <taxon>Anystina</taxon>
        <taxon>Parasitengona</taxon>
        <taxon>Trombiculoidea</taxon>
        <taxon>Trombiculidae</taxon>
        <taxon>Leptotrombidium</taxon>
    </lineage>
</organism>
<dbReference type="Gene3D" id="2.60.210.10">
    <property type="entry name" value="Apoptosis, Tumor Necrosis Factor Receptor Associated Protein 2, Chain A"/>
    <property type="match status" value="1"/>
</dbReference>
<dbReference type="InterPro" id="IPR008974">
    <property type="entry name" value="TRAF-like"/>
</dbReference>
<dbReference type="PROSITE" id="PS50097">
    <property type="entry name" value="BTB"/>
    <property type="match status" value="1"/>
</dbReference>
<proteinExistence type="predicted"/>
<dbReference type="AlphaFoldDB" id="A0A443SBJ0"/>
<dbReference type="InterPro" id="IPR002083">
    <property type="entry name" value="MATH/TRAF_dom"/>
</dbReference>
<evidence type="ECO:0000313" key="3">
    <source>
        <dbReference type="EMBL" id="RWS24882.1"/>
    </source>
</evidence>
<evidence type="ECO:0000313" key="4">
    <source>
        <dbReference type="Proteomes" id="UP000288716"/>
    </source>
</evidence>
<dbReference type="OrthoDB" id="696166at2759"/>
<dbReference type="InterPro" id="IPR045005">
    <property type="entry name" value="BPM1-6"/>
</dbReference>
<comment type="caution">
    <text evidence="3">The sequence shown here is derived from an EMBL/GenBank/DDBJ whole genome shotgun (WGS) entry which is preliminary data.</text>
</comment>
<dbReference type="PROSITE" id="PS50144">
    <property type="entry name" value="MATH"/>
    <property type="match status" value="1"/>
</dbReference>
<dbReference type="PANTHER" id="PTHR26379:SF187">
    <property type="entry name" value="OS07G0655300 PROTEIN"/>
    <property type="match status" value="1"/>
</dbReference>
<evidence type="ECO:0000259" key="2">
    <source>
        <dbReference type="PROSITE" id="PS50144"/>
    </source>
</evidence>
<dbReference type="GO" id="GO:0016567">
    <property type="term" value="P:protein ubiquitination"/>
    <property type="evidence" value="ECO:0007669"/>
    <property type="project" value="InterPro"/>
</dbReference>
<dbReference type="InterPro" id="IPR011333">
    <property type="entry name" value="SKP1/BTB/POZ_sf"/>
</dbReference>
<protein>
    <submittedName>
        <fullName evidence="3">Speckle-type POZ protein B-like protein</fullName>
    </submittedName>
</protein>
<keyword evidence="4" id="KW-1185">Reference proteome</keyword>
<dbReference type="VEuPathDB" id="VectorBase:LDEU007158"/>
<accession>A0A443SBJ0</accession>
<feature type="domain" description="MATH" evidence="2">
    <location>
        <begin position="28"/>
        <end position="158"/>
    </location>
</feature>
<dbReference type="Proteomes" id="UP000288716">
    <property type="component" value="Unassembled WGS sequence"/>
</dbReference>